<evidence type="ECO:0000313" key="2">
    <source>
        <dbReference type="Proteomes" id="UP001255856"/>
    </source>
</evidence>
<sequence length="162" mass="18018">MGLLRVSDARTFTLHIGAALPIPTEDARRKPQVEHLPTRVVAATLDPFEGLPFRGLAEKIGDIVMPAMKAAREQKRAAAAELRRTGGPQVAMPAVPAVLPFTHWAANSDRVRATLVDDKATRPKARLSWYHPDDTMVPRDWFRSGLLEDLKYYRPFAKPAQA</sequence>
<reference evidence="1" key="1">
    <citation type="submission" date="2021-01" db="EMBL/GenBank/DDBJ databases">
        <authorList>
            <person name="Eckstrom K.M.E."/>
        </authorList>
    </citation>
    <scope>NUCLEOTIDE SEQUENCE</scope>
    <source>
        <strain evidence="1">UVCC 0001</strain>
    </source>
</reference>
<gene>
    <name evidence="1" type="ORF">QBZ16_001403</name>
</gene>
<accession>A0AAD9MGZ5</accession>
<organism evidence="1 2">
    <name type="scientific">Prototheca wickerhamii</name>
    <dbReference type="NCBI Taxonomy" id="3111"/>
    <lineage>
        <taxon>Eukaryota</taxon>
        <taxon>Viridiplantae</taxon>
        <taxon>Chlorophyta</taxon>
        <taxon>core chlorophytes</taxon>
        <taxon>Trebouxiophyceae</taxon>
        <taxon>Chlorellales</taxon>
        <taxon>Chlorellaceae</taxon>
        <taxon>Prototheca</taxon>
    </lineage>
</organism>
<dbReference type="EMBL" id="JASFZW010000012">
    <property type="protein sequence ID" value="KAK2076067.1"/>
    <property type="molecule type" value="Genomic_DNA"/>
</dbReference>
<dbReference type="Proteomes" id="UP001255856">
    <property type="component" value="Unassembled WGS sequence"/>
</dbReference>
<evidence type="ECO:0000313" key="1">
    <source>
        <dbReference type="EMBL" id="KAK2076067.1"/>
    </source>
</evidence>
<comment type="caution">
    <text evidence="1">The sequence shown here is derived from an EMBL/GenBank/DDBJ whole genome shotgun (WGS) entry which is preliminary data.</text>
</comment>
<name>A0AAD9MGZ5_PROWI</name>
<keyword evidence="2" id="KW-1185">Reference proteome</keyword>
<proteinExistence type="predicted"/>
<protein>
    <submittedName>
        <fullName evidence="1">Uncharacterized protein</fullName>
    </submittedName>
</protein>
<dbReference type="AlphaFoldDB" id="A0AAD9MGZ5"/>